<name>A0ABQ5EVY3_9ASTR</name>
<feature type="compositionally biased region" description="Polar residues" evidence="1">
    <location>
        <begin position="90"/>
        <end position="103"/>
    </location>
</feature>
<dbReference type="Proteomes" id="UP001151760">
    <property type="component" value="Unassembled WGS sequence"/>
</dbReference>
<accession>A0ABQ5EVY3</accession>
<feature type="region of interest" description="Disordered" evidence="1">
    <location>
        <begin position="1"/>
        <end position="49"/>
    </location>
</feature>
<comment type="caution">
    <text evidence="3">The sequence shown here is derived from an EMBL/GenBank/DDBJ whole genome shotgun (WGS) entry which is preliminary data.</text>
</comment>
<protein>
    <submittedName>
        <fullName evidence="3">Helicase</fullName>
    </submittedName>
</protein>
<sequence>MEDLRVDLNNSDEEATCGMDRDQLDVEGQSGSATKKKRNIVDDSTSETTITRDGKVQSYCGLKLTDIDTQASRKPPRANTTRTSEKRKNMASTSRQPQNTARFNRTDRPPKRASASMPKRAALTSAGVPVTYCNLGPPSYVCCNCNAQMWYEERTNKGNRTTNPSFSLCCQEGKVLLPKFKPTPPPLDRLLNFQDHGTSKFRDQIRVYNGMFCFTSFGARIDHSINTGRGLYTFRINGQNYHRIGSLLPTAGFQPRYAQLYFFDTHNEVRNRMSAFFGGETAEVVDATIVAKLITMLDKTSAVAQAFRMARNWCHSHESVNFELHLLSERKTVRQYNAPTVSEVAALITNDFGDGIPSRDIVVHSRDEGPQRISELHPAYMALQYPLLFPYGEDGFHDKIPYHTNRGTRKTNRGYVSMKEYYAYVIQQRNDQGNTLLRGGRLYQQYLVDAFTAVEEQRLQWTRNNQDTLRVDLYHNLNDAFTRGDTNAEGLGKRIVLPRTITGGPRYMMQNYQDAMALCRAYGNPDLFITFTFNPKWPEIAEMLTFILGQKPYERSEVGTRVFKLKLTLLLDDLTKNQIFGKACAVVYVIEFQKRGLPHAHILLWLEEEWKCKTPSEVDDMISAELPSPTIDPEGYKAVTEFMLHGPCGKGSACTVEGKCSKKYPKPFYPETNLDEDGYPVYRRRDLKVQAVKGKFTYDNKYVVPYNRYLLLKYQAHINMEWCNRSKAIKYLFKYLNKGPDRATFVIQENVEQPIHGEPQKVVVVDEIKNYLNCRYLAPCEAVWRLFSFDIHYSYPSVMKLNYHLEDQQAIILRDSQNLPALINREELKITMFTEWFELNKREPEARKLTYAEIPQYYVWHDDALMQKSGKNRNKKNA</sequence>
<keyword evidence="3" id="KW-0067">ATP-binding</keyword>
<feature type="compositionally biased region" description="Polar residues" evidence="1">
    <location>
        <begin position="67"/>
        <end position="82"/>
    </location>
</feature>
<dbReference type="PANTHER" id="PTHR45786">
    <property type="entry name" value="DNA BINDING PROTEIN-LIKE"/>
    <property type="match status" value="1"/>
</dbReference>
<keyword evidence="3" id="KW-0347">Helicase</keyword>
<reference evidence="3" key="1">
    <citation type="journal article" date="2022" name="Int. J. Mol. Sci.">
        <title>Draft Genome of Tanacetum Coccineum: Genomic Comparison of Closely Related Tanacetum-Family Plants.</title>
        <authorList>
            <person name="Yamashiro T."/>
            <person name="Shiraishi A."/>
            <person name="Nakayama K."/>
            <person name="Satake H."/>
        </authorList>
    </citation>
    <scope>NUCLEOTIDE SEQUENCE</scope>
</reference>
<evidence type="ECO:0000256" key="1">
    <source>
        <dbReference type="SAM" id="MobiDB-lite"/>
    </source>
</evidence>
<keyword evidence="4" id="KW-1185">Reference proteome</keyword>
<proteinExistence type="predicted"/>
<keyword evidence="3" id="KW-0547">Nucleotide-binding</keyword>
<evidence type="ECO:0000259" key="2">
    <source>
        <dbReference type="Pfam" id="PF14214"/>
    </source>
</evidence>
<gene>
    <name evidence="3" type="ORF">Tco_0990265</name>
</gene>
<dbReference type="PANTHER" id="PTHR45786:SF74">
    <property type="entry name" value="ATP-DEPENDENT DNA HELICASE"/>
    <property type="match status" value="1"/>
</dbReference>
<evidence type="ECO:0000313" key="3">
    <source>
        <dbReference type="EMBL" id="GJT55211.1"/>
    </source>
</evidence>
<organism evidence="3 4">
    <name type="scientific">Tanacetum coccineum</name>
    <dbReference type="NCBI Taxonomy" id="301880"/>
    <lineage>
        <taxon>Eukaryota</taxon>
        <taxon>Viridiplantae</taxon>
        <taxon>Streptophyta</taxon>
        <taxon>Embryophyta</taxon>
        <taxon>Tracheophyta</taxon>
        <taxon>Spermatophyta</taxon>
        <taxon>Magnoliopsida</taxon>
        <taxon>eudicotyledons</taxon>
        <taxon>Gunneridae</taxon>
        <taxon>Pentapetalae</taxon>
        <taxon>asterids</taxon>
        <taxon>campanulids</taxon>
        <taxon>Asterales</taxon>
        <taxon>Asteraceae</taxon>
        <taxon>Asteroideae</taxon>
        <taxon>Anthemideae</taxon>
        <taxon>Anthemidinae</taxon>
        <taxon>Tanacetum</taxon>
    </lineage>
</organism>
<feature type="domain" description="Helitron helicase-like" evidence="2">
    <location>
        <begin position="421"/>
        <end position="604"/>
    </location>
</feature>
<dbReference type="Pfam" id="PF14214">
    <property type="entry name" value="Helitron_like_N"/>
    <property type="match status" value="1"/>
</dbReference>
<keyword evidence="3" id="KW-0378">Hydrolase</keyword>
<dbReference type="InterPro" id="IPR025476">
    <property type="entry name" value="Helitron_helicase-like"/>
</dbReference>
<reference evidence="3" key="2">
    <citation type="submission" date="2022-01" db="EMBL/GenBank/DDBJ databases">
        <authorList>
            <person name="Yamashiro T."/>
            <person name="Shiraishi A."/>
            <person name="Satake H."/>
            <person name="Nakayama K."/>
        </authorList>
    </citation>
    <scope>NUCLEOTIDE SEQUENCE</scope>
</reference>
<dbReference type="GO" id="GO:0004386">
    <property type="term" value="F:helicase activity"/>
    <property type="evidence" value="ECO:0007669"/>
    <property type="project" value="UniProtKB-KW"/>
</dbReference>
<evidence type="ECO:0000313" key="4">
    <source>
        <dbReference type="Proteomes" id="UP001151760"/>
    </source>
</evidence>
<feature type="region of interest" description="Disordered" evidence="1">
    <location>
        <begin position="67"/>
        <end position="120"/>
    </location>
</feature>
<dbReference type="EMBL" id="BQNB010016737">
    <property type="protein sequence ID" value="GJT55211.1"/>
    <property type="molecule type" value="Genomic_DNA"/>
</dbReference>